<feature type="compositionally biased region" description="Low complexity" evidence="9">
    <location>
        <begin position="435"/>
        <end position="445"/>
    </location>
</feature>
<dbReference type="GO" id="GO:0005737">
    <property type="term" value="C:cytoplasm"/>
    <property type="evidence" value="ECO:0007669"/>
    <property type="project" value="UniProtKB-SubCell"/>
</dbReference>
<feature type="region of interest" description="Disordered" evidence="9">
    <location>
        <begin position="208"/>
        <end position="257"/>
    </location>
</feature>
<dbReference type="InterPro" id="IPR008677">
    <property type="entry name" value="MRVI1"/>
</dbReference>
<evidence type="ECO:0000256" key="2">
    <source>
        <dbReference type="ARBA" id="ARBA00004496"/>
    </source>
</evidence>
<organism evidence="10 11">
    <name type="scientific">Octopus sinensis</name>
    <name type="common">East Asian common octopus</name>
    <dbReference type="NCBI Taxonomy" id="2607531"/>
    <lineage>
        <taxon>Eukaryota</taxon>
        <taxon>Metazoa</taxon>
        <taxon>Spiralia</taxon>
        <taxon>Lophotrochozoa</taxon>
        <taxon>Mollusca</taxon>
        <taxon>Cephalopoda</taxon>
        <taxon>Coleoidea</taxon>
        <taxon>Octopodiformes</taxon>
        <taxon>Octopoda</taxon>
        <taxon>Incirrata</taxon>
        <taxon>Octopodidae</taxon>
        <taxon>Octopus</taxon>
    </lineage>
</organism>
<proteinExistence type="predicted"/>
<dbReference type="PANTHER" id="PTHR15352">
    <property type="entry name" value="LYMPHOID-RESTRICTED MEMBRANE PROTEIN, JAW1"/>
    <property type="match status" value="1"/>
</dbReference>
<feature type="compositionally biased region" description="Basic and acidic residues" evidence="9">
    <location>
        <begin position="226"/>
        <end position="235"/>
    </location>
</feature>
<evidence type="ECO:0000256" key="1">
    <source>
        <dbReference type="ARBA" id="ARBA00004167"/>
    </source>
</evidence>
<evidence type="ECO:0000256" key="3">
    <source>
        <dbReference type="ARBA" id="ARBA00022490"/>
    </source>
</evidence>
<evidence type="ECO:0000313" key="11">
    <source>
        <dbReference type="RefSeq" id="XP_036356645.1"/>
    </source>
</evidence>
<evidence type="ECO:0000313" key="10">
    <source>
        <dbReference type="Proteomes" id="UP000515154"/>
    </source>
</evidence>
<keyword evidence="7" id="KW-0472">Membrane</keyword>
<comment type="subcellular location">
    <subcellularLocation>
        <location evidence="2">Cytoplasm</location>
    </subcellularLocation>
    <subcellularLocation>
        <location evidence="1">Membrane</location>
        <topology evidence="1">Single-pass membrane protein</topology>
    </subcellularLocation>
</comment>
<feature type="compositionally biased region" description="Polar residues" evidence="9">
    <location>
        <begin position="458"/>
        <end position="480"/>
    </location>
</feature>
<feature type="compositionally biased region" description="Polar residues" evidence="9">
    <location>
        <begin position="844"/>
        <end position="859"/>
    </location>
</feature>
<keyword evidence="5" id="KW-1133">Transmembrane helix</keyword>
<feature type="coiled-coil region" evidence="8">
    <location>
        <begin position="719"/>
        <end position="757"/>
    </location>
</feature>
<feature type="compositionally biased region" description="Polar residues" evidence="9">
    <location>
        <begin position="897"/>
        <end position="912"/>
    </location>
</feature>
<dbReference type="Proteomes" id="UP000515154">
    <property type="component" value="Linkage group LG2"/>
</dbReference>
<protein>
    <submittedName>
        <fullName evidence="11">Uncharacterized protein LOC115226447</fullName>
    </submittedName>
</protein>
<keyword evidence="3" id="KW-0963">Cytoplasm</keyword>
<keyword evidence="4" id="KW-0812">Transmembrane</keyword>
<dbReference type="Pfam" id="PF05781">
    <property type="entry name" value="MRVI1"/>
    <property type="match status" value="1"/>
</dbReference>
<feature type="region of interest" description="Disordered" evidence="9">
    <location>
        <begin position="838"/>
        <end position="859"/>
    </location>
</feature>
<gene>
    <name evidence="11" type="primary">LOC115226447</name>
</gene>
<evidence type="ECO:0000256" key="9">
    <source>
        <dbReference type="SAM" id="MobiDB-lite"/>
    </source>
</evidence>
<feature type="compositionally biased region" description="Polar residues" evidence="9">
    <location>
        <begin position="236"/>
        <end position="257"/>
    </location>
</feature>
<evidence type="ECO:0000256" key="5">
    <source>
        <dbReference type="ARBA" id="ARBA00022989"/>
    </source>
</evidence>
<feature type="region of interest" description="Disordered" evidence="9">
    <location>
        <begin position="542"/>
        <end position="600"/>
    </location>
</feature>
<evidence type="ECO:0000256" key="4">
    <source>
        <dbReference type="ARBA" id="ARBA00022692"/>
    </source>
</evidence>
<accession>A0A7E6ENZ0</accession>
<evidence type="ECO:0000256" key="6">
    <source>
        <dbReference type="ARBA" id="ARBA00023054"/>
    </source>
</evidence>
<dbReference type="GO" id="GO:0016020">
    <property type="term" value="C:membrane"/>
    <property type="evidence" value="ECO:0007669"/>
    <property type="project" value="UniProtKB-SubCell"/>
</dbReference>
<sequence length="1079" mass="120678">MDFPAKGTTVNKEYYASLLQKLHNAIKAAYGTPLKLGRVLNVKEIWHLVQEEVEKKYLSDKKEYSNSADLWKDEIGKKIDGLQQKLYRKPAVFSALNSGRVSHSWRHDQRSCFFQVTPTCPTPLVDALTIERFDNGSLAQRNNKTEVLRDFNIHESYNKDHAASCPTLDEQCNFVAGATQTDNLADHLLYNHLNSSNSSSTSGVIDVDFSSSSSRSQDGQKKRKDFIRSSHKFESDSQTSQSMESNPENGTSLPRQRSPSFRAAIESRSNIHLLPIGDDAQINHKSSNYLTATQYQSNNHNEFIQCSRNRSLSFQAAIEDGQHSPIDTNDMDVISTSADATPDNPNLAEGFTPDMYGKIMLPSGRTDSRSVNFQLNTIETDFRTEPLTSGNISQSLKSSDDLHSCHGSLLKSDEWKKTLRTGLNQEIEVSVTYASPSTSLDSSGSDVPKKSCIRDSSLLRNGSNTEGVQIVNASETSFKTSKAPEGELEMSPKKHLQSRNMRKLGVHSLEFSKETILQEENADSNSLKVANNKDTVTCTQKQQEINSASEATEETAVNKISGSENIDVTKNSKPDDISNHSLGTSDSTSQLSKLREPPCLTSNETNSTLCLKVLRKKDNNLARKREQMKHMKMPELTELAENASECNDTSKANAFSLANTFLQPPAPSDSMVLPSISDAFLVELGVFVDQYANFGSEDLTEQETENKFLSLSLAFKTDKQTLNQRLQIQKNSRDLAEDNVEKELKCLREASESLLQLSNDPQIRDAVKNIQHYIDVLEQAVARISGRAEVFGAVQQEERMSRAMEIMMSYVENLKRIREREHLELEEAKTLIDNKILNPEAGGDSSTLPRRATSLSSVPSKNTHRFKALTATSIAMASAAKMMETTKRRASVAAVSKNPTPGGSVPGNPTSMQTGIKEKCTEHKENEGIMNKQEVYHRRSTLPAGKLLRRVNSFEKDQDPYEDSNDNEITHRDHSLEQTLDEAKEEKEENDFQVGFRRGLAIKMDNMFEGLIQQQSNLVQHVQNMMVKSDLENASDVKLSCFSQFEQKQGVDHASNHMYPQERGVFYSQGPHYSLCEKF</sequence>
<name>A0A7E6ENZ0_9MOLL</name>
<dbReference type="PANTHER" id="PTHR15352:SF1">
    <property type="entry name" value="KASH5-LIKE COILED-COIL DOMAIN-CONTAINING PROTEIN"/>
    <property type="match status" value="1"/>
</dbReference>
<dbReference type="KEGG" id="osn:115226447"/>
<feature type="region of interest" description="Disordered" evidence="9">
    <location>
        <begin position="893"/>
        <end position="912"/>
    </location>
</feature>
<evidence type="ECO:0000256" key="7">
    <source>
        <dbReference type="ARBA" id="ARBA00023136"/>
    </source>
</evidence>
<dbReference type="RefSeq" id="XP_036356645.1">
    <property type="nucleotide sequence ID" value="XM_036500752.1"/>
</dbReference>
<reference evidence="11" key="1">
    <citation type="submission" date="2025-08" db="UniProtKB">
        <authorList>
            <consortium name="RefSeq"/>
        </authorList>
    </citation>
    <scope>IDENTIFICATION</scope>
</reference>
<keyword evidence="10" id="KW-1185">Reference proteome</keyword>
<evidence type="ECO:0000256" key="8">
    <source>
        <dbReference type="SAM" id="Coils"/>
    </source>
</evidence>
<dbReference type="AlphaFoldDB" id="A0A7E6ENZ0"/>
<feature type="compositionally biased region" description="Polar residues" evidence="9">
    <location>
        <begin position="558"/>
        <end position="569"/>
    </location>
</feature>
<feature type="region of interest" description="Disordered" evidence="9">
    <location>
        <begin position="434"/>
        <end position="501"/>
    </location>
</feature>
<feature type="compositionally biased region" description="Polar residues" evidence="9">
    <location>
        <begin position="579"/>
        <end position="592"/>
    </location>
</feature>
<keyword evidence="6 8" id="KW-0175">Coiled coil</keyword>